<reference evidence="2 3" key="1">
    <citation type="submission" date="2013-10" db="EMBL/GenBank/DDBJ databases">
        <title>The Genome Sequence of Acinetobacter nectaris CIP 110549.</title>
        <authorList>
            <consortium name="The Broad Institute Genomics Platform"/>
            <consortium name="The Broad Institute Genome Sequencing Center for Infectious Disease"/>
            <person name="Cerqueira G."/>
            <person name="Feldgarden M."/>
            <person name="Courvalin P."/>
            <person name="Grillot-Courvalin C."/>
            <person name="Clermont D."/>
            <person name="Rocha E."/>
            <person name="Yoon E.-J."/>
            <person name="Nemec A."/>
            <person name="Young S.K."/>
            <person name="Zeng Q."/>
            <person name="Gargeya S."/>
            <person name="Fitzgerald M."/>
            <person name="Abouelleil A."/>
            <person name="Alvarado L."/>
            <person name="Berlin A.M."/>
            <person name="Chapman S.B."/>
            <person name="Gainer-Dewar J."/>
            <person name="Goldberg J."/>
            <person name="Gnerre S."/>
            <person name="Griggs A."/>
            <person name="Gujja S."/>
            <person name="Hansen M."/>
            <person name="Howarth C."/>
            <person name="Imamovic A."/>
            <person name="Ireland A."/>
            <person name="Larimer J."/>
            <person name="McCowan C."/>
            <person name="Murphy C."/>
            <person name="Pearson M."/>
            <person name="Poon T.W."/>
            <person name="Priest M."/>
            <person name="Roberts A."/>
            <person name="Saif S."/>
            <person name="Shea T."/>
            <person name="Sykes S."/>
            <person name="Wortman J."/>
            <person name="Nusbaum C."/>
            <person name="Birren B."/>
        </authorList>
    </citation>
    <scope>NUCLEOTIDE SEQUENCE [LARGE SCALE GENOMIC DNA]</scope>
    <source>
        <strain evidence="2 3">CIP 110549</strain>
    </source>
</reference>
<evidence type="ECO:0000259" key="1">
    <source>
        <dbReference type="Pfam" id="PF13612"/>
    </source>
</evidence>
<dbReference type="EMBL" id="AYER01000007">
    <property type="protein sequence ID" value="ESK38449.1"/>
    <property type="molecule type" value="Genomic_DNA"/>
</dbReference>
<accession>V2USY2</accession>
<gene>
    <name evidence="2" type="ORF">P256_01988</name>
</gene>
<dbReference type="RefSeq" id="WP_023273606.1">
    <property type="nucleotide sequence ID" value="NZ_KI530734.1"/>
</dbReference>
<sequence>MDSTPLRLCKNIRISRHKTFKGKASRGKSSTGWFYGFKLLLMVNHACEIVSASVTTGKTADIQVVYPLFYMNKFKGKLFAGQGYISQFHRQFFQKQGCELITRARSNNSIHTL</sequence>
<comment type="caution">
    <text evidence="2">The sequence shown here is derived from an EMBL/GenBank/DDBJ whole genome shotgun (WGS) entry which is preliminary data.</text>
</comment>
<dbReference type="STRING" id="1392540.P256_01988"/>
<dbReference type="PATRIC" id="fig|1392540.3.peg.1918"/>
<keyword evidence="3" id="KW-1185">Reference proteome</keyword>
<dbReference type="eggNOG" id="COG3039">
    <property type="taxonomic scope" value="Bacteria"/>
</dbReference>
<dbReference type="Proteomes" id="UP000023785">
    <property type="component" value="Unassembled WGS sequence"/>
</dbReference>
<dbReference type="HOGENOM" id="CLU_073308_3_1_6"/>
<evidence type="ECO:0000313" key="2">
    <source>
        <dbReference type="EMBL" id="ESK38449.1"/>
    </source>
</evidence>
<evidence type="ECO:0000313" key="3">
    <source>
        <dbReference type="Proteomes" id="UP000023785"/>
    </source>
</evidence>
<proteinExistence type="predicted"/>
<feature type="domain" description="Transposase DDE" evidence="1">
    <location>
        <begin position="1"/>
        <end position="107"/>
    </location>
</feature>
<dbReference type="AlphaFoldDB" id="V2USY2"/>
<name>V2USY2_9GAMM</name>
<dbReference type="InterPro" id="IPR025668">
    <property type="entry name" value="Tnp_DDE_dom"/>
</dbReference>
<protein>
    <recommendedName>
        <fullName evidence="1">Transposase DDE domain-containing protein</fullName>
    </recommendedName>
</protein>
<dbReference type="Pfam" id="PF13612">
    <property type="entry name" value="DDE_Tnp_1_3"/>
    <property type="match status" value="1"/>
</dbReference>
<organism evidence="2 3">
    <name type="scientific">Acinetobacter nectaris CIP 110549</name>
    <dbReference type="NCBI Taxonomy" id="1392540"/>
    <lineage>
        <taxon>Bacteria</taxon>
        <taxon>Pseudomonadati</taxon>
        <taxon>Pseudomonadota</taxon>
        <taxon>Gammaproteobacteria</taxon>
        <taxon>Moraxellales</taxon>
        <taxon>Moraxellaceae</taxon>
        <taxon>Acinetobacter</taxon>
    </lineage>
</organism>